<dbReference type="PANTHER" id="PTHR47718">
    <property type="entry name" value="OS01G0519700 PROTEIN"/>
    <property type="match status" value="1"/>
</dbReference>
<dbReference type="InParanoid" id="K2QJC2"/>
<evidence type="ECO:0000259" key="1">
    <source>
        <dbReference type="Pfam" id="PF10551"/>
    </source>
</evidence>
<dbReference type="PANTHER" id="PTHR47718:SF3">
    <property type="entry name" value="PROTEIN FAR1-RELATED SEQUENCE 5-LIKE"/>
    <property type="match status" value="1"/>
</dbReference>
<gene>
    <name evidence="2" type="ORF">MPH_12923</name>
</gene>
<dbReference type="EMBL" id="AHHD01000541">
    <property type="protein sequence ID" value="EKG09961.1"/>
    <property type="molecule type" value="Genomic_DNA"/>
</dbReference>
<dbReference type="OrthoDB" id="1421156at2759"/>
<accession>K2QJC2</accession>
<evidence type="ECO:0000313" key="3">
    <source>
        <dbReference type="Proteomes" id="UP000007129"/>
    </source>
</evidence>
<name>K2QJC2_MACPH</name>
<dbReference type="VEuPathDB" id="FungiDB:MPH_12923"/>
<feature type="non-terminal residue" evidence="2">
    <location>
        <position position="351"/>
    </location>
</feature>
<dbReference type="STRING" id="1126212.K2QJC2"/>
<organism evidence="2 3">
    <name type="scientific">Macrophomina phaseolina (strain MS6)</name>
    <name type="common">Charcoal rot fungus</name>
    <dbReference type="NCBI Taxonomy" id="1126212"/>
    <lineage>
        <taxon>Eukaryota</taxon>
        <taxon>Fungi</taxon>
        <taxon>Dikarya</taxon>
        <taxon>Ascomycota</taxon>
        <taxon>Pezizomycotina</taxon>
        <taxon>Dothideomycetes</taxon>
        <taxon>Dothideomycetes incertae sedis</taxon>
        <taxon>Botryosphaeriales</taxon>
        <taxon>Botryosphaeriaceae</taxon>
        <taxon>Macrophomina</taxon>
    </lineage>
</organism>
<comment type="caution">
    <text evidence="2">The sequence shown here is derived from an EMBL/GenBank/DDBJ whole genome shotgun (WGS) entry which is preliminary data.</text>
</comment>
<feature type="domain" description="MULE transposase" evidence="1">
    <location>
        <begin position="221"/>
        <end position="315"/>
    </location>
</feature>
<evidence type="ECO:0000313" key="2">
    <source>
        <dbReference type="EMBL" id="EKG09961.1"/>
    </source>
</evidence>
<dbReference type="Proteomes" id="UP000007129">
    <property type="component" value="Unassembled WGS sequence"/>
</dbReference>
<reference evidence="2 3" key="1">
    <citation type="journal article" date="2012" name="BMC Genomics">
        <title>Tools to kill: Genome of one of the most destructive plant pathogenic fungi Macrophomina phaseolina.</title>
        <authorList>
            <person name="Islam M.S."/>
            <person name="Haque M.S."/>
            <person name="Islam M.M."/>
            <person name="Emdad E.M."/>
            <person name="Halim A."/>
            <person name="Hossen Q.M.M."/>
            <person name="Hossain M.Z."/>
            <person name="Ahmed B."/>
            <person name="Rahim S."/>
            <person name="Rahman M.S."/>
            <person name="Alam M.M."/>
            <person name="Hou S."/>
            <person name="Wan X."/>
            <person name="Saito J.A."/>
            <person name="Alam M."/>
        </authorList>
    </citation>
    <scope>NUCLEOTIDE SEQUENCE [LARGE SCALE GENOMIC DNA]</scope>
    <source>
        <strain evidence="2 3">MS6</strain>
    </source>
</reference>
<proteinExistence type="predicted"/>
<dbReference type="Pfam" id="PF10551">
    <property type="entry name" value="MULE"/>
    <property type="match status" value="1"/>
</dbReference>
<dbReference type="eggNOG" id="ENOG502RS5R">
    <property type="taxonomic scope" value="Eukaryota"/>
</dbReference>
<dbReference type="HOGENOM" id="CLU_013727_0_1_1"/>
<dbReference type="InterPro" id="IPR018289">
    <property type="entry name" value="MULE_transposase_dom"/>
</dbReference>
<sequence>MDPNMEDIAPPLDLFYDSYEEAYDALKTHGMQHGYGFVLKRSKPHNSDVKTRYYYQCDRFRNYQSSAKTLSTSTRSTGCPFKLVIFKVKHSDQWKLEVQDKHHNHPRSINPSAHNVYRRRTPAQKEMIESMTHAGARPMQILAAIQKEDQDTLVSATDVRSERKAIREKHLNGRSPIETLLDDFSTADWVFAVKKNADNHVQSLFFAHQKQIELLLANPDVLLMDCTYRTNKYRLPLLHILGCTNLQTFFSAGFCFLSNETQADYHWAIANFLVKTGTSQPRVFISDQEDALKQAAHALLPGVPQLLCVWHINKNVQTKAQLAWRDADGVTKAEKQKIAEKRAEFMKRWTQ</sequence>
<dbReference type="AlphaFoldDB" id="K2QJC2"/>
<protein>
    <submittedName>
        <fullName evidence="2">Transcription factor FAR1-related protein</fullName>
    </submittedName>
</protein>